<dbReference type="AlphaFoldDB" id="A0A645FDY8"/>
<accession>A0A645FDY8</accession>
<name>A0A645FDY8_9ZZZZ</name>
<evidence type="ECO:0000256" key="1">
    <source>
        <dbReference type="SAM" id="MobiDB-lite"/>
    </source>
</evidence>
<feature type="region of interest" description="Disordered" evidence="1">
    <location>
        <begin position="1"/>
        <end position="53"/>
    </location>
</feature>
<comment type="caution">
    <text evidence="2">The sequence shown here is derived from an EMBL/GenBank/DDBJ whole genome shotgun (WGS) entry which is preliminary data.</text>
</comment>
<proteinExistence type="predicted"/>
<evidence type="ECO:0000313" key="2">
    <source>
        <dbReference type="EMBL" id="MPN12601.1"/>
    </source>
</evidence>
<feature type="compositionally biased region" description="Basic and acidic residues" evidence="1">
    <location>
        <begin position="40"/>
        <end position="53"/>
    </location>
</feature>
<protein>
    <submittedName>
        <fullName evidence="2">Uncharacterized protein</fullName>
    </submittedName>
</protein>
<gene>
    <name evidence="2" type="ORF">SDC9_159919</name>
</gene>
<feature type="compositionally biased region" description="Basic and acidic residues" evidence="1">
    <location>
        <begin position="9"/>
        <end position="18"/>
    </location>
</feature>
<organism evidence="2">
    <name type="scientific">bioreactor metagenome</name>
    <dbReference type="NCBI Taxonomy" id="1076179"/>
    <lineage>
        <taxon>unclassified sequences</taxon>
        <taxon>metagenomes</taxon>
        <taxon>ecological metagenomes</taxon>
    </lineage>
</organism>
<reference evidence="2" key="1">
    <citation type="submission" date="2019-08" db="EMBL/GenBank/DDBJ databases">
        <authorList>
            <person name="Kucharzyk K."/>
            <person name="Murdoch R.W."/>
            <person name="Higgins S."/>
            <person name="Loffler F."/>
        </authorList>
    </citation>
    <scope>NUCLEOTIDE SEQUENCE</scope>
</reference>
<sequence length="148" mass="16602">MNRLQAKGECGRAVHDNVDPQQLQRGKRRFQAQQDGGQNHNDRGHVDRKLKADKPLKVLVNAAPPLDGVDDGGKGIVEQNNVAGFFGNLCAGNTHSNTYVSVFQRRRVVDTVSRDSHHITHVFEQLNHTHFDRRRTAGNHIDVWKLAA</sequence>
<dbReference type="EMBL" id="VSSQ01058978">
    <property type="protein sequence ID" value="MPN12601.1"/>
    <property type="molecule type" value="Genomic_DNA"/>
</dbReference>